<organism evidence="1 2">
    <name type="scientific">Labilithrix luteola</name>
    <dbReference type="NCBI Taxonomy" id="1391654"/>
    <lineage>
        <taxon>Bacteria</taxon>
        <taxon>Pseudomonadati</taxon>
        <taxon>Myxococcota</taxon>
        <taxon>Polyangia</taxon>
        <taxon>Polyangiales</taxon>
        <taxon>Labilitrichaceae</taxon>
        <taxon>Labilithrix</taxon>
    </lineage>
</organism>
<evidence type="ECO:0008006" key="3">
    <source>
        <dbReference type="Google" id="ProtNLM"/>
    </source>
</evidence>
<proteinExistence type="predicted"/>
<dbReference type="Proteomes" id="UP000064967">
    <property type="component" value="Chromosome"/>
</dbReference>
<keyword evidence="2" id="KW-1185">Reference proteome</keyword>
<accession>A0A0K1PLS2</accession>
<sequence length="462" mass="47833">MIDERLKELRGQSRRNFLRWGATVAACLGLERSRFLNVINDTAGSAAADTAACASTRRHIHFRDGGGGLSNWTLIWPFPKVISSTNGNYSHYALGKGVAATGYDKPFMYGPDSPWQAGPWKISAFVAGNNETHTNTPTSASSLGGNTLLAAAAAIQQANPTLLPVLTVGGIQFGTAPGAPAAAAVGASNQLVDLFNSAASRTLLQTPENGKLSESYYKAFLGLNGAAGRNTTARQYGVGKVSMNLLSQNLASKLTPTAADEALFGIATGTPGSVTSAARALITTVKAFSLGLTSMMAYAGPFRDDPHGLFAGGDAQAQTKAQALGKMMQGLYDLAKSIQDPSCSSKTLADSIVLSVDGDTFKEPFNRDGWGDGTPQGSNMLYVMGNGYVKTGLFGDMAPGAAQAWDPATGEVAGSYQGKGGALGQSAAAAVLYAVSKGDMRRVRDFYTGAAIDGVINLNVTG</sequence>
<evidence type="ECO:0000313" key="1">
    <source>
        <dbReference type="EMBL" id="AKU94475.1"/>
    </source>
</evidence>
<dbReference type="InterPro" id="IPR006311">
    <property type="entry name" value="TAT_signal"/>
</dbReference>
<dbReference type="OrthoDB" id="5482711at2"/>
<dbReference type="KEGG" id="llu:AKJ09_01139"/>
<gene>
    <name evidence="1" type="ORF">AKJ09_01139</name>
</gene>
<dbReference type="RefSeq" id="WP_146646067.1">
    <property type="nucleotide sequence ID" value="NZ_CP012333.1"/>
</dbReference>
<evidence type="ECO:0000313" key="2">
    <source>
        <dbReference type="Proteomes" id="UP000064967"/>
    </source>
</evidence>
<reference evidence="1 2" key="1">
    <citation type="submission" date="2015-08" db="EMBL/GenBank/DDBJ databases">
        <authorList>
            <person name="Babu N.S."/>
            <person name="Beckwith C.J."/>
            <person name="Beseler K.G."/>
            <person name="Brison A."/>
            <person name="Carone J.V."/>
            <person name="Caskin T.P."/>
            <person name="Diamond M."/>
            <person name="Durham M.E."/>
            <person name="Foxe J.M."/>
            <person name="Go M."/>
            <person name="Henderson B.A."/>
            <person name="Jones I.B."/>
            <person name="McGettigan J.A."/>
            <person name="Micheletti S.J."/>
            <person name="Nasrallah M.E."/>
            <person name="Ortiz D."/>
            <person name="Piller C.R."/>
            <person name="Privatt S.R."/>
            <person name="Schneider S.L."/>
            <person name="Sharp S."/>
            <person name="Smith T.C."/>
            <person name="Stanton J.D."/>
            <person name="Ullery H.E."/>
            <person name="Wilson R.J."/>
            <person name="Serrano M.G."/>
            <person name="Buck G."/>
            <person name="Lee V."/>
            <person name="Wang Y."/>
            <person name="Carvalho R."/>
            <person name="Voegtly L."/>
            <person name="Shi R."/>
            <person name="Duckworth R."/>
            <person name="Johnson A."/>
            <person name="Loviza R."/>
            <person name="Walstead R."/>
            <person name="Shah Z."/>
            <person name="Kiflezghi M."/>
            <person name="Wade K."/>
            <person name="Ball S.L."/>
            <person name="Bradley K.W."/>
            <person name="Asai D.J."/>
            <person name="Bowman C.A."/>
            <person name="Russell D.A."/>
            <person name="Pope W.H."/>
            <person name="Jacobs-Sera D."/>
            <person name="Hendrix R.W."/>
            <person name="Hatfull G.F."/>
        </authorList>
    </citation>
    <scope>NUCLEOTIDE SEQUENCE [LARGE SCALE GENOMIC DNA]</scope>
    <source>
        <strain evidence="1 2">DSM 27648</strain>
    </source>
</reference>
<dbReference type="AlphaFoldDB" id="A0A0K1PLS2"/>
<name>A0A0K1PLS2_9BACT</name>
<dbReference type="PROSITE" id="PS51318">
    <property type="entry name" value="TAT"/>
    <property type="match status" value="1"/>
</dbReference>
<dbReference type="STRING" id="1391654.AKJ09_01139"/>
<dbReference type="EMBL" id="CP012333">
    <property type="protein sequence ID" value="AKU94475.1"/>
    <property type="molecule type" value="Genomic_DNA"/>
</dbReference>
<protein>
    <recommendedName>
        <fullName evidence="3">Tat (Twin-arginine translocation) pathway signal sequence domain protein</fullName>
    </recommendedName>
</protein>